<evidence type="ECO:0008006" key="11">
    <source>
        <dbReference type="Google" id="ProtNLM"/>
    </source>
</evidence>
<reference evidence="9 10" key="1">
    <citation type="submission" date="2024-10" db="EMBL/GenBank/DDBJ databases">
        <title>Updated reference genomes for cyclostephanoid diatoms.</title>
        <authorList>
            <person name="Roberts W.R."/>
            <person name="Alverson A.J."/>
        </authorList>
    </citation>
    <scope>NUCLEOTIDE SEQUENCE [LARGE SCALE GENOMIC DNA]</scope>
    <source>
        <strain evidence="9 10">AJA010-31</strain>
    </source>
</reference>
<dbReference type="Pfam" id="PF24621">
    <property type="entry name" value="DHQS_C"/>
    <property type="match status" value="1"/>
</dbReference>
<evidence type="ECO:0000256" key="3">
    <source>
        <dbReference type="ARBA" id="ARBA00022741"/>
    </source>
</evidence>
<dbReference type="Gene3D" id="1.20.1090.10">
    <property type="entry name" value="Dehydroquinate synthase-like - alpha domain"/>
    <property type="match status" value="1"/>
</dbReference>
<dbReference type="SUPFAM" id="SSF56796">
    <property type="entry name" value="Dehydroquinate synthase-like"/>
    <property type="match status" value="1"/>
</dbReference>
<dbReference type="PANTHER" id="PTHR43622:SF3">
    <property type="entry name" value="2-EPI-5-EPI-VALIOLONE SYNTHASE"/>
    <property type="match status" value="1"/>
</dbReference>
<keyword evidence="4" id="KW-0520">NAD</keyword>
<dbReference type="InterPro" id="IPR050071">
    <property type="entry name" value="Dehydroquinate_synthase"/>
</dbReference>
<gene>
    <name evidence="9" type="ORF">ACHAWO_007516</name>
</gene>
<dbReference type="Pfam" id="PF01761">
    <property type="entry name" value="DHQ_synthase"/>
    <property type="match status" value="1"/>
</dbReference>
<sequence>MTVKFIRKSSSTVDVASNTTSETVVPKSISQMWESLSPEVRAALISSELNSIDAKTTTSTSTSTSKTPSREFSSASLSDQTSSISSSKDDDTEEPPTSYEKCPVSGATVSLTPLERAPSNVFAFTKTHLTSKRQVTKTSNATVTTTTKVVSTSRGWRNIFSLPISYDVNMVAHGTLLDPMNSQMLDATGVHPEGYNTRFAVVDVEVDRLYGEKIRSYFTVQGIELRVCLVNGGEADKRSQAVDRILDELCVYKLRRREPFLAIGGGCVLDIAGMAACLYRRGVPFVRVPTTLLAIVDASVGVKNGVDYCCAVTDETYKNRVGSFYAPSACLLDPAFIASQDERNISNGFGEILKLALVRSSDLFDLLEAHGKTLVETRFEDATLKQSGVSSRIIDLSIQIMLEELGPNLWEAKLDRCVDYGHTFSKLLEMVPGADIMHGEAVNVDGFFCVIISYLRGYVDMDTVNRVFACMKSLNLPTNSSDLKLELAWQSCKDAIEHRHGEQRIPLITEIGESICVSDITEEELERALELMKEFDH</sequence>
<dbReference type="InterPro" id="IPR056179">
    <property type="entry name" value="DHQS_C"/>
</dbReference>
<dbReference type="GO" id="GO:0000166">
    <property type="term" value="F:nucleotide binding"/>
    <property type="evidence" value="ECO:0007669"/>
    <property type="project" value="UniProtKB-KW"/>
</dbReference>
<feature type="compositionally biased region" description="Low complexity" evidence="6">
    <location>
        <begin position="55"/>
        <end position="86"/>
    </location>
</feature>
<accession>A0ABD3N027</accession>
<evidence type="ECO:0000313" key="9">
    <source>
        <dbReference type="EMBL" id="KAL3769317.1"/>
    </source>
</evidence>
<evidence type="ECO:0000256" key="1">
    <source>
        <dbReference type="ARBA" id="ARBA00001911"/>
    </source>
</evidence>
<evidence type="ECO:0000256" key="4">
    <source>
        <dbReference type="ARBA" id="ARBA00023027"/>
    </source>
</evidence>
<dbReference type="InterPro" id="IPR030960">
    <property type="entry name" value="DHQS/DOIS_N"/>
</dbReference>
<evidence type="ECO:0000256" key="2">
    <source>
        <dbReference type="ARBA" id="ARBA00022723"/>
    </source>
</evidence>
<dbReference type="Gene3D" id="3.40.50.1970">
    <property type="match status" value="1"/>
</dbReference>
<proteinExistence type="predicted"/>
<keyword evidence="5" id="KW-0456">Lyase</keyword>
<evidence type="ECO:0000313" key="10">
    <source>
        <dbReference type="Proteomes" id="UP001530400"/>
    </source>
</evidence>
<dbReference type="Proteomes" id="UP001530400">
    <property type="component" value="Unassembled WGS sequence"/>
</dbReference>
<organism evidence="9 10">
    <name type="scientific">Cyclotella atomus</name>
    <dbReference type="NCBI Taxonomy" id="382360"/>
    <lineage>
        <taxon>Eukaryota</taxon>
        <taxon>Sar</taxon>
        <taxon>Stramenopiles</taxon>
        <taxon>Ochrophyta</taxon>
        <taxon>Bacillariophyta</taxon>
        <taxon>Coscinodiscophyceae</taxon>
        <taxon>Thalassiosirophycidae</taxon>
        <taxon>Stephanodiscales</taxon>
        <taxon>Stephanodiscaceae</taxon>
        <taxon>Cyclotella</taxon>
    </lineage>
</organism>
<keyword evidence="10" id="KW-1185">Reference proteome</keyword>
<protein>
    <recommendedName>
        <fullName evidence="11">3-dehydroquinate synthase domain-containing protein</fullName>
    </recommendedName>
</protein>
<evidence type="ECO:0000256" key="6">
    <source>
        <dbReference type="SAM" id="MobiDB-lite"/>
    </source>
</evidence>
<keyword evidence="2" id="KW-0479">Metal-binding</keyword>
<dbReference type="PANTHER" id="PTHR43622">
    <property type="entry name" value="3-DEHYDROQUINATE SYNTHASE"/>
    <property type="match status" value="1"/>
</dbReference>
<evidence type="ECO:0000256" key="5">
    <source>
        <dbReference type="ARBA" id="ARBA00023239"/>
    </source>
</evidence>
<dbReference type="CDD" id="cd08199">
    <property type="entry name" value="EEVS"/>
    <property type="match status" value="1"/>
</dbReference>
<keyword evidence="3" id="KW-0547">Nucleotide-binding</keyword>
<dbReference type="InterPro" id="IPR035872">
    <property type="entry name" value="EEVS-like"/>
</dbReference>
<comment type="caution">
    <text evidence="9">The sequence shown here is derived from an EMBL/GenBank/DDBJ whole genome shotgun (WGS) entry which is preliminary data.</text>
</comment>
<feature type="domain" description="3-dehydroquinate synthase N-terminal" evidence="7">
    <location>
        <begin position="228"/>
        <end position="346"/>
    </location>
</feature>
<feature type="region of interest" description="Disordered" evidence="6">
    <location>
        <begin position="54"/>
        <end position="105"/>
    </location>
</feature>
<dbReference type="EMBL" id="JALLPJ020001333">
    <property type="protein sequence ID" value="KAL3769317.1"/>
    <property type="molecule type" value="Genomic_DNA"/>
</dbReference>
<feature type="domain" description="3-dehydroquinate synthase C-terminal" evidence="8">
    <location>
        <begin position="348"/>
        <end position="490"/>
    </location>
</feature>
<dbReference type="GO" id="GO:0046872">
    <property type="term" value="F:metal ion binding"/>
    <property type="evidence" value="ECO:0007669"/>
    <property type="project" value="UniProtKB-KW"/>
</dbReference>
<evidence type="ECO:0000259" key="7">
    <source>
        <dbReference type="Pfam" id="PF01761"/>
    </source>
</evidence>
<evidence type="ECO:0000259" key="8">
    <source>
        <dbReference type="Pfam" id="PF24621"/>
    </source>
</evidence>
<name>A0ABD3N027_9STRA</name>
<dbReference type="GO" id="GO:0016829">
    <property type="term" value="F:lyase activity"/>
    <property type="evidence" value="ECO:0007669"/>
    <property type="project" value="UniProtKB-KW"/>
</dbReference>
<comment type="cofactor">
    <cofactor evidence="1">
        <name>NAD(+)</name>
        <dbReference type="ChEBI" id="CHEBI:57540"/>
    </cofactor>
</comment>
<dbReference type="AlphaFoldDB" id="A0ABD3N027"/>